<proteinExistence type="predicted"/>
<name>A0A3B5MFB2_9TELE</name>
<evidence type="ECO:0000313" key="3">
    <source>
        <dbReference type="Proteomes" id="UP000261380"/>
    </source>
</evidence>
<sequence>AGILPVSSVCADVNGEDPACPPNSPFSGLLLPRLVKIWYQLQISTSCLRLGFIFLWVLVSGPNVTFVLVEQFFPWAGALANCRQYHTDMAVARDPSDNQKIKQLMPIGQYAWIGLNRNSLTWVDRTSTAFTHWRSGEPNSPAEKCTVANFDDSGKWEDCPCDWNFPFFCYGGEF</sequence>
<dbReference type="AlphaFoldDB" id="A0A3B5MFB2"/>
<evidence type="ECO:0000313" key="2">
    <source>
        <dbReference type="Ensembl" id="ENSXCOP00000022285.1"/>
    </source>
</evidence>
<reference evidence="2" key="1">
    <citation type="submission" date="2025-08" db="UniProtKB">
        <authorList>
            <consortium name="Ensembl"/>
        </authorList>
    </citation>
    <scope>IDENTIFICATION</scope>
</reference>
<dbReference type="PANTHER" id="PTHR45784:SF3">
    <property type="entry name" value="C-TYPE LECTIN DOMAIN FAMILY 4 MEMBER K-LIKE-RELATED"/>
    <property type="match status" value="1"/>
</dbReference>
<evidence type="ECO:0000259" key="1">
    <source>
        <dbReference type="PROSITE" id="PS50041"/>
    </source>
</evidence>
<dbReference type="Gene3D" id="3.10.100.10">
    <property type="entry name" value="Mannose-Binding Protein A, subunit A"/>
    <property type="match status" value="1"/>
</dbReference>
<dbReference type="Ensembl" id="ENSXCOT00000022558.1">
    <property type="protein sequence ID" value="ENSXCOP00000022285.1"/>
    <property type="gene ID" value="ENSXCOG00000016652.1"/>
</dbReference>
<dbReference type="InterPro" id="IPR001304">
    <property type="entry name" value="C-type_lectin-like"/>
</dbReference>
<accession>A0A3B5MFB2</accession>
<organism evidence="2 3">
    <name type="scientific">Xiphophorus couchianus</name>
    <name type="common">Monterrey platyfish</name>
    <dbReference type="NCBI Taxonomy" id="32473"/>
    <lineage>
        <taxon>Eukaryota</taxon>
        <taxon>Metazoa</taxon>
        <taxon>Chordata</taxon>
        <taxon>Craniata</taxon>
        <taxon>Vertebrata</taxon>
        <taxon>Euteleostomi</taxon>
        <taxon>Actinopterygii</taxon>
        <taxon>Neopterygii</taxon>
        <taxon>Teleostei</taxon>
        <taxon>Neoteleostei</taxon>
        <taxon>Acanthomorphata</taxon>
        <taxon>Ovalentaria</taxon>
        <taxon>Atherinomorphae</taxon>
        <taxon>Cyprinodontiformes</taxon>
        <taxon>Poeciliidae</taxon>
        <taxon>Poeciliinae</taxon>
        <taxon>Xiphophorus</taxon>
    </lineage>
</organism>
<keyword evidence="3" id="KW-1185">Reference proteome</keyword>
<dbReference type="Proteomes" id="UP000261380">
    <property type="component" value="Unplaced"/>
</dbReference>
<reference evidence="2" key="2">
    <citation type="submission" date="2025-09" db="UniProtKB">
        <authorList>
            <consortium name="Ensembl"/>
        </authorList>
    </citation>
    <scope>IDENTIFICATION</scope>
</reference>
<dbReference type="GeneTree" id="ENSGT01110000267403"/>
<dbReference type="PROSITE" id="PS50041">
    <property type="entry name" value="C_TYPE_LECTIN_2"/>
    <property type="match status" value="1"/>
</dbReference>
<dbReference type="InterPro" id="IPR016186">
    <property type="entry name" value="C-type_lectin-like/link_sf"/>
</dbReference>
<dbReference type="Pfam" id="PF00059">
    <property type="entry name" value="Lectin_C"/>
    <property type="match status" value="1"/>
</dbReference>
<dbReference type="SUPFAM" id="SSF56436">
    <property type="entry name" value="C-type lectin-like"/>
    <property type="match status" value="1"/>
</dbReference>
<dbReference type="PANTHER" id="PTHR45784">
    <property type="entry name" value="C-TYPE LECTIN DOMAIN FAMILY 20 MEMBER A-RELATED"/>
    <property type="match status" value="1"/>
</dbReference>
<dbReference type="SMART" id="SM00034">
    <property type="entry name" value="CLECT"/>
    <property type="match status" value="1"/>
</dbReference>
<feature type="domain" description="C-type lectin" evidence="1">
    <location>
        <begin position="75"/>
        <end position="170"/>
    </location>
</feature>
<protein>
    <recommendedName>
        <fullName evidence="1">C-type lectin domain-containing protein</fullName>
    </recommendedName>
</protein>
<dbReference type="InterPro" id="IPR016187">
    <property type="entry name" value="CTDL_fold"/>
</dbReference>